<name>E2BC40_HARSA</name>
<keyword evidence="2" id="KW-1185">Reference proteome</keyword>
<gene>
    <name evidence="1" type="ORF">EAI_15461</name>
</gene>
<proteinExistence type="predicted"/>
<sequence length="76" mass="8290">LSAEVYTDGSVLENRNAGFGVYIPSPEFRISIHTFDSGSIFCVEALAILRAVNTFTEENLTKTSIFINSLSTISTL</sequence>
<organism evidence="2">
    <name type="scientific">Harpegnathos saltator</name>
    <name type="common">Jerdon's jumping ant</name>
    <dbReference type="NCBI Taxonomy" id="610380"/>
    <lineage>
        <taxon>Eukaryota</taxon>
        <taxon>Metazoa</taxon>
        <taxon>Ecdysozoa</taxon>
        <taxon>Arthropoda</taxon>
        <taxon>Hexapoda</taxon>
        <taxon>Insecta</taxon>
        <taxon>Pterygota</taxon>
        <taxon>Neoptera</taxon>
        <taxon>Endopterygota</taxon>
        <taxon>Hymenoptera</taxon>
        <taxon>Apocrita</taxon>
        <taxon>Aculeata</taxon>
        <taxon>Formicoidea</taxon>
        <taxon>Formicidae</taxon>
        <taxon>Ponerinae</taxon>
        <taxon>Ponerini</taxon>
        <taxon>Harpegnathos</taxon>
    </lineage>
</organism>
<evidence type="ECO:0000313" key="1">
    <source>
        <dbReference type="EMBL" id="EFN86716.1"/>
    </source>
</evidence>
<dbReference type="InParanoid" id="E2BC40"/>
<accession>E2BC40</accession>
<dbReference type="InterPro" id="IPR012337">
    <property type="entry name" value="RNaseH-like_sf"/>
</dbReference>
<evidence type="ECO:0000313" key="2">
    <source>
        <dbReference type="Proteomes" id="UP000008237"/>
    </source>
</evidence>
<reference evidence="1 2" key="1">
    <citation type="journal article" date="2010" name="Science">
        <title>Genomic comparison of the ants Camponotus floridanus and Harpegnathos saltator.</title>
        <authorList>
            <person name="Bonasio R."/>
            <person name="Zhang G."/>
            <person name="Ye C."/>
            <person name="Mutti N.S."/>
            <person name="Fang X."/>
            <person name="Qin N."/>
            <person name="Donahue G."/>
            <person name="Yang P."/>
            <person name="Li Q."/>
            <person name="Li C."/>
            <person name="Zhang P."/>
            <person name="Huang Z."/>
            <person name="Berger S.L."/>
            <person name="Reinberg D."/>
            <person name="Wang J."/>
            <person name="Liebig J."/>
        </authorList>
    </citation>
    <scope>NUCLEOTIDE SEQUENCE [LARGE SCALE GENOMIC DNA]</scope>
    <source>
        <strain evidence="1 2">R22 G/1</strain>
    </source>
</reference>
<dbReference type="Proteomes" id="UP000008237">
    <property type="component" value="Unassembled WGS sequence"/>
</dbReference>
<protein>
    <recommendedName>
        <fullName evidence="3">RNase H type-1 domain-containing protein</fullName>
    </recommendedName>
</protein>
<dbReference type="SUPFAM" id="SSF53098">
    <property type="entry name" value="Ribonuclease H-like"/>
    <property type="match status" value="1"/>
</dbReference>
<feature type="non-terminal residue" evidence="1">
    <location>
        <position position="76"/>
    </location>
</feature>
<evidence type="ECO:0008006" key="3">
    <source>
        <dbReference type="Google" id="ProtNLM"/>
    </source>
</evidence>
<dbReference type="GO" id="GO:0003676">
    <property type="term" value="F:nucleic acid binding"/>
    <property type="evidence" value="ECO:0007669"/>
    <property type="project" value="InterPro"/>
</dbReference>
<dbReference type="OrthoDB" id="7554985at2759"/>
<feature type="non-terminal residue" evidence="1">
    <location>
        <position position="1"/>
    </location>
</feature>
<dbReference type="EMBL" id="GL447255">
    <property type="protein sequence ID" value="EFN86716.1"/>
    <property type="molecule type" value="Genomic_DNA"/>
</dbReference>
<dbReference type="InterPro" id="IPR036397">
    <property type="entry name" value="RNaseH_sf"/>
</dbReference>
<dbReference type="AlphaFoldDB" id="E2BC40"/>
<dbReference type="Gene3D" id="3.30.420.10">
    <property type="entry name" value="Ribonuclease H-like superfamily/Ribonuclease H"/>
    <property type="match status" value="1"/>
</dbReference>